<feature type="transmembrane region" description="Helical" evidence="7">
    <location>
        <begin position="12"/>
        <end position="37"/>
    </location>
</feature>
<dbReference type="GO" id="GO:0012505">
    <property type="term" value="C:endomembrane system"/>
    <property type="evidence" value="ECO:0007669"/>
    <property type="project" value="UniProtKB-SubCell"/>
</dbReference>
<dbReference type="InterPro" id="IPR036259">
    <property type="entry name" value="MFS_trans_sf"/>
</dbReference>
<keyword evidence="6 7" id="KW-0472">Membrane</keyword>
<feature type="transmembrane region" description="Helical" evidence="7">
    <location>
        <begin position="330"/>
        <end position="350"/>
    </location>
</feature>
<dbReference type="AlphaFoldDB" id="A0A443SUI9"/>
<evidence type="ECO:0000256" key="3">
    <source>
        <dbReference type="ARBA" id="ARBA00022448"/>
    </source>
</evidence>
<evidence type="ECO:0000256" key="6">
    <source>
        <dbReference type="ARBA" id="ARBA00023136"/>
    </source>
</evidence>
<dbReference type="GO" id="GO:0051453">
    <property type="term" value="P:regulation of intracellular pH"/>
    <property type="evidence" value="ECO:0007669"/>
    <property type="project" value="TreeGrafter"/>
</dbReference>
<keyword evidence="7" id="KW-0458">Lysosome</keyword>
<accession>A0A443SUI9</accession>
<dbReference type="InterPro" id="IPR018460">
    <property type="entry name" value="Battenin_disease_Cln3_subgr"/>
</dbReference>
<feature type="transmembrane region" description="Helical" evidence="7">
    <location>
        <begin position="145"/>
        <end position="164"/>
    </location>
</feature>
<sequence length="407" mass="44708">MSDSGNAVYHQLFHKTLLGLCNNYCYVVMLSAAVDLLKNVYKSGETDNSDNKNETEICYPTSAGAVLVADIIPALIIKAIAPFILIGTHFKVLIVVALASLSFLMTALSNSAFVTYFGIVCASLASGLGEVTFLGYTSLFDPNVISTWSSGTGGAGLLGSFSYAGITSLGLSPKHTLLLMLIVPFLMSITFWVIIVPPPQSTKDEQSPITSLSLDSVASDDVDSKEREILLSEKLIILKNLLKYMVPLALVYYFEYFINQGLADIIYFKNSSLSHDEQYRWYQVVYQCGVLVSRSSVNLFKIRALWLLPILQGVNVILLLTQVMTSFIPSIWIVFTIIFYEGLLGGAAYVNTFYRISVEVSEALKALARHKQFSMSIASLGDSFGITLSGFTSIPVHNSLCRFLEMK</sequence>
<comment type="subcellular location">
    <subcellularLocation>
        <location evidence="1">Endomembrane system</location>
        <topology evidence="1">Multi-pass membrane protein</topology>
    </subcellularLocation>
    <subcellularLocation>
        <location evidence="7">Lysosome membrane</location>
        <topology evidence="7">Multi-pass membrane protein</topology>
    </subcellularLocation>
</comment>
<comment type="caution">
    <text evidence="8">The sequence shown here is derived from an EMBL/GenBank/DDBJ whole genome shotgun (WGS) entry which is preliminary data.</text>
</comment>
<evidence type="ECO:0000256" key="2">
    <source>
        <dbReference type="ARBA" id="ARBA00007467"/>
    </source>
</evidence>
<keyword evidence="3" id="KW-0813">Transport</keyword>
<evidence type="ECO:0000313" key="9">
    <source>
        <dbReference type="Proteomes" id="UP000288716"/>
    </source>
</evidence>
<dbReference type="PANTHER" id="PTHR10981:SF0">
    <property type="entry name" value="BATTENIN"/>
    <property type="match status" value="1"/>
</dbReference>
<keyword evidence="4 7" id="KW-0812">Transmembrane</keyword>
<feature type="transmembrane region" description="Helical" evidence="7">
    <location>
        <begin position="57"/>
        <end position="77"/>
    </location>
</feature>
<dbReference type="EMBL" id="NCKV01000255">
    <property type="protein sequence ID" value="RWS31164.1"/>
    <property type="molecule type" value="Genomic_DNA"/>
</dbReference>
<dbReference type="Pfam" id="PF02487">
    <property type="entry name" value="CLN3"/>
    <property type="match status" value="1"/>
</dbReference>
<dbReference type="PANTHER" id="PTHR10981">
    <property type="entry name" value="BATTENIN"/>
    <property type="match status" value="1"/>
</dbReference>
<dbReference type="GO" id="GO:0005765">
    <property type="term" value="C:lysosomal membrane"/>
    <property type="evidence" value="ECO:0007669"/>
    <property type="project" value="UniProtKB-SubCell"/>
</dbReference>
<dbReference type="VEuPathDB" id="VectorBase:LDEU000878"/>
<feature type="transmembrane region" description="Helical" evidence="7">
    <location>
        <begin position="176"/>
        <end position="195"/>
    </location>
</feature>
<feature type="transmembrane region" description="Helical" evidence="7">
    <location>
        <begin position="116"/>
        <end position="139"/>
    </location>
</feature>
<dbReference type="OrthoDB" id="5965864at2759"/>
<dbReference type="SUPFAM" id="SSF103473">
    <property type="entry name" value="MFS general substrate transporter"/>
    <property type="match status" value="1"/>
</dbReference>
<name>A0A443SUI9_9ACAR</name>
<dbReference type="InterPro" id="IPR003492">
    <property type="entry name" value="Battenin_disease_Cln3"/>
</dbReference>
<protein>
    <recommendedName>
        <fullName evidence="7">Battenin</fullName>
    </recommendedName>
</protein>
<feature type="transmembrane region" description="Helical" evidence="7">
    <location>
        <begin position="304"/>
        <end position="324"/>
    </location>
</feature>
<evidence type="ECO:0000256" key="7">
    <source>
        <dbReference type="RuleBase" id="RU361113"/>
    </source>
</evidence>
<evidence type="ECO:0000256" key="5">
    <source>
        <dbReference type="ARBA" id="ARBA00022989"/>
    </source>
</evidence>
<feature type="transmembrane region" description="Helical" evidence="7">
    <location>
        <begin position="83"/>
        <end position="104"/>
    </location>
</feature>
<gene>
    <name evidence="8" type="ORF">B4U80_10323</name>
</gene>
<evidence type="ECO:0000313" key="8">
    <source>
        <dbReference type="EMBL" id="RWS31164.1"/>
    </source>
</evidence>
<dbReference type="STRING" id="299467.A0A443SUI9"/>
<reference evidence="8 9" key="1">
    <citation type="journal article" date="2018" name="Gigascience">
        <title>Genomes of trombidid mites reveal novel predicted allergens and laterally-transferred genes associated with secondary metabolism.</title>
        <authorList>
            <person name="Dong X."/>
            <person name="Chaisiri K."/>
            <person name="Xia D."/>
            <person name="Armstrong S.D."/>
            <person name="Fang Y."/>
            <person name="Donnelly M.J."/>
            <person name="Kadowaki T."/>
            <person name="McGarry J.W."/>
            <person name="Darby A.C."/>
            <person name="Makepeace B.L."/>
        </authorList>
    </citation>
    <scope>NUCLEOTIDE SEQUENCE [LARGE SCALE GENOMIC DNA]</scope>
    <source>
        <strain evidence="8">UoL-UT</strain>
    </source>
</reference>
<organism evidence="8 9">
    <name type="scientific">Leptotrombidium deliense</name>
    <dbReference type="NCBI Taxonomy" id="299467"/>
    <lineage>
        <taxon>Eukaryota</taxon>
        <taxon>Metazoa</taxon>
        <taxon>Ecdysozoa</taxon>
        <taxon>Arthropoda</taxon>
        <taxon>Chelicerata</taxon>
        <taxon>Arachnida</taxon>
        <taxon>Acari</taxon>
        <taxon>Acariformes</taxon>
        <taxon>Trombidiformes</taxon>
        <taxon>Prostigmata</taxon>
        <taxon>Anystina</taxon>
        <taxon>Parasitengona</taxon>
        <taxon>Trombiculoidea</taxon>
        <taxon>Trombiculidae</taxon>
        <taxon>Leptotrombidium</taxon>
    </lineage>
</organism>
<dbReference type="PIRSF" id="PIRSF015974">
    <property type="entry name" value="CLN3_BTN1"/>
    <property type="match status" value="1"/>
</dbReference>
<keyword evidence="5 7" id="KW-1133">Transmembrane helix</keyword>
<dbReference type="GO" id="GO:0007040">
    <property type="term" value="P:lysosome organization"/>
    <property type="evidence" value="ECO:0007669"/>
    <property type="project" value="TreeGrafter"/>
</dbReference>
<comment type="similarity">
    <text evidence="2 7">Belongs to the battenin family.</text>
</comment>
<evidence type="ECO:0000256" key="1">
    <source>
        <dbReference type="ARBA" id="ARBA00004127"/>
    </source>
</evidence>
<evidence type="ECO:0000256" key="4">
    <source>
        <dbReference type="ARBA" id="ARBA00022692"/>
    </source>
</evidence>
<proteinExistence type="inferred from homology"/>
<dbReference type="Proteomes" id="UP000288716">
    <property type="component" value="Unassembled WGS sequence"/>
</dbReference>
<keyword evidence="9" id="KW-1185">Reference proteome</keyword>
<dbReference type="PRINTS" id="PR01315">
    <property type="entry name" value="BATTENIN"/>
</dbReference>